<dbReference type="AlphaFoldDB" id="A0A0C2HID7"/>
<keyword evidence="3" id="KW-1185">Reference proteome</keyword>
<name>A0A0C2HID7_9BACT</name>
<dbReference type="PANTHER" id="PTHR33525:SF3">
    <property type="entry name" value="RIBONUCLEASE Y"/>
    <property type="match status" value="1"/>
</dbReference>
<dbReference type="Gene3D" id="1.10.3210.10">
    <property type="entry name" value="Hypothetical protein af1432"/>
    <property type="match status" value="1"/>
</dbReference>
<dbReference type="EMBL" id="JWJD01000002">
    <property type="protein sequence ID" value="KIH76786.1"/>
    <property type="molecule type" value="Genomic_DNA"/>
</dbReference>
<dbReference type="InterPro" id="IPR013976">
    <property type="entry name" value="HDOD"/>
</dbReference>
<protein>
    <recommendedName>
        <fullName evidence="1">HDOD domain-containing protein</fullName>
    </recommendedName>
</protein>
<dbReference type="InterPro" id="IPR052340">
    <property type="entry name" value="RNase_Y/CdgJ"/>
</dbReference>
<dbReference type="RefSeq" id="WP_040097733.1">
    <property type="nucleotide sequence ID" value="NZ_JWJD01000002.1"/>
</dbReference>
<dbReference type="Proteomes" id="UP000035068">
    <property type="component" value="Unassembled WGS sequence"/>
</dbReference>
<evidence type="ECO:0000313" key="3">
    <source>
        <dbReference type="Proteomes" id="UP000035068"/>
    </source>
</evidence>
<organism evidence="2 3">
    <name type="scientific">Geoalkalibacter ferrihydriticus DSM 17813</name>
    <dbReference type="NCBI Taxonomy" id="1121915"/>
    <lineage>
        <taxon>Bacteria</taxon>
        <taxon>Pseudomonadati</taxon>
        <taxon>Thermodesulfobacteriota</taxon>
        <taxon>Desulfuromonadia</taxon>
        <taxon>Desulfuromonadales</taxon>
        <taxon>Geoalkalibacteraceae</taxon>
        <taxon>Geoalkalibacter</taxon>
    </lineage>
</organism>
<reference evidence="2 3" key="1">
    <citation type="submission" date="2014-12" db="EMBL/GenBank/DDBJ databases">
        <title>Genomes of Geoalkalibacter ferrihydriticus and Geoalkalibacter subterraneus, two haloalkaliphilic metal-reducing members of the Geobacteraceae.</title>
        <authorList>
            <person name="Badalamenti J.P."/>
            <person name="Torres C.I."/>
            <person name="Krajmalnik-Brown R."/>
            <person name="Bond D.R."/>
        </authorList>
    </citation>
    <scope>NUCLEOTIDE SEQUENCE [LARGE SCALE GENOMIC DNA]</scope>
    <source>
        <strain evidence="2 3">DSM 17813</strain>
    </source>
</reference>
<evidence type="ECO:0000259" key="1">
    <source>
        <dbReference type="PROSITE" id="PS51833"/>
    </source>
</evidence>
<sequence>MNVDFQTVVNSVGDLPTMPAVAVKVIEQLQDTSTSAAGLAETVAHDPALSARVLKIANSSFYSMKRQVKTLESAIVLLGERTLRSLVLAASLKGMNKSFGLLEKMLWEDAIGCAIGAKVVARRFETADSEEAFLSGLFRHIGKVVLNYSRPDAFQELMQAVYNGEGDVQELERKYFPFSHAVVGAAVLKKWNFSESLIESTLHHADLNIDQREEPKLFRLTATVHLAGAICGKLGIGQRIPDTRTDLAALHSVKALGLNLSELPDTLDSIRVVFNENRSYFLG</sequence>
<dbReference type="Pfam" id="PF08668">
    <property type="entry name" value="HDOD"/>
    <property type="match status" value="1"/>
</dbReference>
<dbReference type="PROSITE" id="PS51833">
    <property type="entry name" value="HDOD"/>
    <property type="match status" value="1"/>
</dbReference>
<proteinExistence type="predicted"/>
<feature type="domain" description="HDOD" evidence="1">
    <location>
        <begin position="15"/>
        <end position="207"/>
    </location>
</feature>
<accession>A0A0C2HID7</accession>
<gene>
    <name evidence="2" type="ORF">GFER_06590</name>
</gene>
<dbReference type="SUPFAM" id="SSF109604">
    <property type="entry name" value="HD-domain/PDEase-like"/>
    <property type="match status" value="1"/>
</dbReference>
<evidence type="ECO:0000313" key="2">
    <source>
        <dbReference type="EMBL" id="KIH76786.1"/>
    </source>
</evidence>
<dbReference type="PANTHER" id="PTHR33525">
    <property type="match status" value="1"/>
</dbReference>
<comment type="caution">
    <text evidence="2">The sequence shown here is derived from an EMBL/GenBank/DDBJ whole genome shotgun (WGS) entry which is preliminary data.</text>
</comment>